<reference evidence="1 2" key="1">
    <citation type="journal article" date="2020" name="Cell">
        <title>Large-Scale Comparative Analyses of Tick Genomes Elucidate Their Genetic Diversity and Vector Capacities.</title>
        <authorList>
            <consortium name="Tick Genome and Microbiome Consortium (TIGMIC)"/>
            <person name="Jia N."/>
            <person name="Wang J."/>
            <person name="Shi W."/>
            <person name="Du L."/>
            <person name="Sun Y."/>
            <person name="Zhan W."/>
            <person name="Jiang J.F."/>
            <person name="Wang Q."/>
            <person name="Zhang B."/>
            <person name="Ji P."/>
            <person name="Bell-Sakyi L."/>
            <person name="Cui X.M."/>
            <person name="Yuan T.T."/>
            <person name="Jiang B.G."/>
            <person name="Yang W.F."/>
            <person name="Lam T.T."/>
            <person name="Chang Q.C."/>
            <person name="Ding S.J."/>
            <person name="Wang X.J."/>
            <person name="Zhu J.G."/>
            <person name="Ruan X.D."/>
            <person name="Zhao L."/>
            <person name="Wei J.T."/>
            <person name="Ye R.Z."/>
            <person name="Que T.C."/>
            <person name="Du C.H."/>
            <person name="Zhou Y.H."/>
            <person name="Cheng J.X."/>
            <person name="Dai P.F."/>
            <person name="Guo W.B."/>
            <person name="Han X.H."/>
            <person name="Huang E.J."/>
            <person name="Li L.F."/>
            <person name="Wei W."/>
            <person name="Gao Y.C."/>
            <person name="Liu J.Z."/>
            <person name="Shao H.Z."/>
            <person name="Wang X."/>
            <person name="Wang C.C."/>
            <person name="Yang T.C."/>
            <person name="Huo Q.B."/>
            <person name="Li W."/>
            <person name="Chen H.Y."/>
            <person name="Chen S.E."/>
            <person name="Zhou L.G."/>
            <person name="Ni X.B."/>
            <person name="Tian J.H."/>
            <person name="Sheng Y."/>
            <person name="Liu T."/>
            <person name="Pan Y.S."/>
            <person name="Xia L.Y."/>
            <person name="Li J."/>
            <person name="Zhao F."/>
            <person name="Cao W.C."/>
        </authorList>
    </citation>
    <scope>NUCLEOTIDE SEQUENCE [LARGE SCALE GENOMIC DNA]</scope>
    <source>
        <strain evidence="1">Iper-2018</strain>
    </source>
</reference>
<accession>A0AC60NZJ2</accession>
<evidence type="ECO:0000313" key="2">
    <source>
        <dbReference type="Proteomes" id="UP000805193"/>
    </source>
</evidence>
<protein>
    <submittedName>
        <fullName evidence="1">Uncharacterized protein</fullName>
    </submittedName>
</protein>
<gene>
    <name evidence="1" type="ORF">HPB47_010272</name>
</gene>
<comment type="caution">
    <text evidence="1">The sequence shown here is derived from an EMBL/GenBank/DDBJ whole genome shotgun (WGS) entry which is preliminary data.</text>
</comment>
<dbReference type="Proteomes" id="UP000805193">
    <property type="component" value="Unassembled WGS sequence"/>
</dbReference>
<keyword evidence="2" id="KW-1185">Reference proteome</keyword>
<sequence>MGRSRNCAPRSHSEFLEFHGTEVQVRLSVTQEVERTNNRTMVRQLQLAIYRLEGEKMAYEHKLHATLVERKQLEREVHSLHLQYVRGEPSYVPFLKAESWPKAHSLDAQRLSGLEGLEREVKGIK</sequence>
<proteinExistence type="predicted"/>
<organism evidence="1 2">
    <name type="scientific">Ixodes persulcatus</name>
    <name type="common">Taiga tick</name>
    <dbReference type="NCBI Taxonomy" id="34615"/>
    <lineage>
        <taxon>Eukaryota</taxon>
        <taxon>Metazoa</taxon>
        <taxon>Ecdysozoa</taxon>
        <taxon>Arthropoda</taxon>
        <taxon>Chelicerata</taxon>
        <taxon>Arachnida</taxon>
        <taxon>Acari</taxon>
        <taxon>Parasitiformes</taxon>
        <taxon>Ixodida</taxon>
        <taxon>Ixodoidea</taxon>
        <taxon>Ixodidae</taxon>
        <taxon>Ixodinae</taxon>
        <taxon>Ixodes</taxon>
    </lineage>
</organism>
<dbReference type="EMBL" id="JABSTQ010011336">
    <property type="protein sequence ID" value="KAG0412582.1"/>
    <property type="molecule type" value="Genomic_DNA"/>
</dbReference>
<name>A0AC60NZJ2_IXOPE</name>
<evidence type="ECO:0000313" key="1">
    <source>
        <dbReference type="EMBL" id="KAG0412582.1"/>
    </source>
</evidence>